<evidence type="ECO:0000313" key="3">
    <source>
        <dbReference type="Proteomes" id="UP000653099"/>
    </source>
</evidence>
<keyword evidence="3" id="KW-1185">Reference proteome</keyword>
<comment type="caution">
    <text evidence="2">The sequence shown here is derived from an EMBL/GenBank/DDBJ whole genome shotgun (WGS) entry which is preliminary data.</text>
</comment>
<dbReference type="OrthoDB" id="211869at2157"/>
<name>A0A830EMH7_9EURY</name>
<proteinExistence type="predicted"/>
<dbReference type="AlphaFoldDB" id="A0A830EMH7"/>
<feature type="region of interest" description="Disordered" evidence="1">
    <location>
        <begin position="305"/>
        <end position="336"/>
    </location>
</feature>
<reference evidence="2" key="2">
    <citation type="submission" date="2020-09" db="EMBL/GenBank/DDBJ databases">
        <authorList>
            <person name="Sun Q."/>
            <person name="Ohkuma M."/>
        </authorList>
    </citation>
    <scope>NUCLEOTIDE SEQUENCE</scope>
    <source>
        <strain evidence="2">JCM 14359</strain>
    </source>
</reference>
<dbReference type="Pfam" id="PF19100">
    <property type="entry name" value="DUF5787"/>
    <property type="match status" value="1"/>
</dbReference>
<evidence type="ECO:0000256" key="1">
    <source>
        <dbReference type="SAM" id="MobiDB-lite"/>
    </source>
</evidence>
<organism evidence="2 3">
    <name type="scientific">Halobellus salinus</name>
    <dbReference type="NCBI Taxonomy" id="931585"/>
    <lineage>
        <taxon>Archaea</taxon>
        <taxon>Methanobacteriati</taxon>
        <taxon>Methanobacteriota</taxon>
        <taxon>Stenosarchaea group</taxon>
        <taxon>Halobacteria</taxon>
        <taxon>Halobacteriales</taxon>
        <taxon>Haloferacaceae</taxon>
        <taxon>Halobellus</taxon>
    </lineage>
</organism>
<dbReference type="RefSeq" id="WP_188786674.1">
    <property type="nucleotide sequence ID" value="NZ_BMOC01000007.1"/>
</dbReference>
<dbReference type="EMBL" id="BMOC01000007">
    <property type="protein sequence ID" value="GGJ05345.1"/>
    <property type="molecule type" value="Genomic_DNA"/>
</dbReference>
<dbReference type="InterPro" id="IPR043901">
    <property type="entry name" value="DUF5787"/>
</dbReference>
<reference evidence="2" key="1">
    <citation type="journal article" date="2014" name="Int. J. Syst. Evol. Microbiol.">
        <title>Complete genome sequence of Corynebacterium casei LMG S-19264T (=DSM 44701T), isolated from a smear-ripened cheese.</title>
        <authorList>
            <consortium name="US DOE Joint Genome Institute (JGI-PGF)"/>
            <person name="Walter F."/>
            <person name="Albersmeier A."/>
            <person name="Kalinowski J."/>
            <person name="Ruckert C."/>
        </authorList>
    </citation>
    <scope>NUCLEOTIDE SEQUENCE</scope>
    <source>
        <strain evidence="2">JCM 14359</strain>
    </source>
</reference>
<evidence type="ECO:0000313" key="2">
    <source>
        <dbReference type="EMBL" id="GGJ05345.1"/>
    </source>
</evidence>
<protein>
    <submittedName>
        <fullName evidence="2">Uncharacterized protein</fullName>
    </submittedName>
</protein>
<gene>
    <name evidence="2" type="ORF">GCM10008995_13950</name>
</gene>
<dbReference type="Proteomes" id="UP000653099">
    <property type="component" value="Unassembled WGS sequence"/>
</dbReference>
<accession>A0A830EMH7</accession>
<sequence>MPADETDSPREFAFEVALCSFLEGQTDWVIARQLGAAVADPGRRIADVVGVVPGSNFDARVAVTPDTIPVRAVESDVGAGRAVPRRRAVRESPVLRESTVDAAVDAGFFTTERRDGREYVRQATRYPTGWFGGVVGIENKPDLGEPGSLERQLRVDVELGVFDRVVVATESHVTRAHLNRLPPEAGVWRFDPDSGDRTVVREPTPLPVDDPGIELLADRPLETEVEIVDADAKARARRRIAERAYGKGWRSYGFPACARVDVTRDGRPYCAWFDRVVDPRRECGPDCPGHDPGPAPDVDAAALRNARTPWRRDPPGVVRRQSGLDRFRMSDAGPDP</sequence>